<organism evidence="1 2">
    <name type="scientific">Pseudocercospora fijiensis (strain CIRAD86)</name>
    <name type="common">Black leaf streak disease fungus</name>
    <name type="synonym">Mycosphaerella fijiensis</name>
    <dbReference type="NCBI Taxonomy" id="383855"/>
    <lineage>
        <taxon>Eukaryota</taxon>
        <taxon>Fungi</taxon>
        <taxon>Dikarya</taxon>
        <taxon>Ascomycota</taxon>
        <taxon>Pezizomycotina</taxon>
        <taxon>Dothideomycetes</taxon>
        <taxon>Dothideomycetidae</taxon>
        <taxon>Mycosphaerellales</taxon>
        <taxon>Mycosphaerellaceae</taxon>
        <taxon>Pseudocercospora</taxon>
    </lineage>
</organism>
<keyword evidence="2" id="KW-1185">Reference proteome</keyword>
<name>M3AF57_PSEFD</name>
<dbReference type="Proteomes" id="UP000016932">
    <property type="component" value="Unassembled WGS sequence"/>
</dbReference>
<dbReference type="AlphaFoldDB" id="M3AF57"/>
<evidence type="ECO:0000313" key="1">
    <source>
        <dbReference type="EMBL" id="EME83231.1"/>
    </source>
</evidence>
<evidence type="ECO:0000313" key="2">
    <source>
        <dbReference type="Proteomes" id="UP000016932"/>
    </source>
</evidence>
<reference evidence="1 2" key="1">
    <citation type="journal article" date="2012" name="PLoS Pathog.">
        <title>Diverse lifestyles and strategies of plant pathogenesis encoded in the genomes of eighteen Dothideomycetes fungi.</title>
        <authorList>
            <person name="Ohm R.A."/>
            <person name="Feau N."/>
            <person name="Henrissat B."/>
            <person name="Schoch C.L."/>
            <person name="Horwitz B.A."/>
            <person name="Barry K.W."/>
            <person name="Condon B.J."/>
            <person name="Copeland A.C."/>
            <person name="Dhillon B."/>
            <person name="Glaser F."/>
            <person name="Hesse C.N."/>
            <person name="Kosti I."/>
            <person name="LaButti K."/>
            <person name="Lindquist E.A."/>
            <person name="Lucas S."/>
            <person name="Salamov A.A."/>
            <person name="Bradshaw R.E."/>
            <person name="Ciuffetti L."/>
            <person name="Hamelin R.C."/>
            <person name="Kema G.H.J."/>
            <person name="Lawrence C."/>
            <person name="Scott J.A."/>
            <person name="Spatafora J.W."/>
            <person name="Turgeon B.G."/>
            <person name="de Wit P.J.G.M."/>
            <person name="Zhong S."/>
            <person name="Goodwin S.B."/>
            <person name="Grigoriev I.V."/>
        </authorList>
    </citation>
    <scope>NUCLEOTIDE SEQUENCE [LARGE SCALE GENOMIC DNA]</scope>
    <source>
        <strain evidence="1 2">CIRAD86</strain>
    </source>
</reference>
<gene>
    <name evidence="1" type="ORF">MYCFIDRAFT_211276</name>
</gene>
<dbReference type="VEuPathDB" id="FungiDB:MYCFIDRAFT_211276"/>
<dbReference type="RefSeq" id="XP_007926521.1">
    <property type="nucleotide sequence ID" value="XM_007928330.1"/>
</dbReference>
<dbReference type="EMBL" id="KB446558">
    <property type="protein sequence ID" value="EME83231.1"/>
    <property type="molecule type" value="Genomic_DNA"/>
</dbReference>
<accession>M3AF57</accession>
<dbReference type="KEGG" id="pfj:MYCFIDRAFT_211276"/>
<dbReference type="GeneID" id="19337362"/>
<protein>
    <submittedName>
        <fullName evidence="1">Uncharacterized protein</fullName>
    </submittedName>
</protein>
<sequence>MYGRQRRIKSRTIQVTNADEWCPYRASSPFQNSVRMYFHFKLTPERTARSISTSLWTTLAGVATLSSPSRSAKLGRTTLRWTGIREDGRNSFILLFATDPHRCRRSGRSLLRGTEERGMDACYCCVLVYLYDIKHTIMFA</sequence>
<proteinExistence type="predicted"/>
<dbReference type="OrthoDB" id="10456896at2759"/>
<dbReference type="HOGENOM" id="CLU_1836002_0_0_1"/>